<feature type="transmembrane region" description="Helical" evidence="1">
    <location>
        <begin position="104"/>
        <end position="128"/>
    </location>
</feature>
<proteinExistence type="predicted"/>
<sequence>MERVQTFNPFVQHDSHSRGSLITYRILALLSLLLTVSVSTTLTIKAPPNGTTIWAQNEAYPTPFSLNLQVVSVYWILLFALQFGYIYILLVFNTEYVNRAANVGSHFIVHNLLQVAFLILWVYGHFWYGEAVLVLNYMNLKTLYFRHLKTPRYVHIPVVTGPMAWTFVAILSNGAAMVNAQSYAARICANVAIWSILLYGLFFLLAFKDYAMGLELSALSLALAVHQLKIHVVALQWVFAFIIMGLLLLVTLVFATPPMFGKELVFLNAEDDTDSEDREREPLLG</sequence>
<feature type="transmembrane region" description="Helical" evidence="1">
    <location>
        <begin position="73"/>
        <end position="92"/>
    </location>
</feature>
<keyword evidence="1" id="KW-0812">Transmembrane</keyword>
<reference evidence="2 3" key="1">
    <citation type="submission" date="2024-09" db="EMBL/GenBank/DDBJ databases">
        <title>Rethinking Asexuality: The Enigmatic Case of Functional Sexual Genes in Lepraria (Stereocaulaceae).</title>
        <authorList>
            <person name="Doellman M."/>
            <person name="Sun Y."/>
            <person name="Barcenas-Pena A."/>
            <person name="Lumbsch H.T."/>
            <person name="Grewe F."/>
        </authorList>
    </citation>
    <scope>NUCLEOTIDE SEQUENCE [LARGE SCALE GENOMIC DNA]</scope>
    <source>
        <strain evidence="2 3">Mercado 3170</strain>
    </source>
</reference>
<dbReference type="PANTHER" id="PTHR37992:SF1">
    <property type="entry name" value="DUF1774-DOMAIN-CONTAINING PROTEIN"/>
    <property type="match status" value="1"/>
</dbReference>
<feature type="transmembrane region" description="Helical" evidence="1">
    <location>
        <begin position="183"/>
        <end position="207"/>
    </location>
</feature>
<keyword evidence="1" id="KW-0472">Membrane</keyword>
<feature type="transmembrane region" description="Helical" evidence="1">
    <location>
        <begin position="234"/>
        <end position="255"/>
    </location>
</feature>
<feature type="transmembrane region" description="Helical" evidence="1">
    <location>
        <begin position="153"/>
        <end position="171"/>
    </location>
</feature>
<evidence type="ECO:0008006" key="4">
    <source>
        <dbReference type="Google" id="ProtNLM"/>
    </source>
</evidence>
<dbReference type="PANTHER" id="PTHR37992">
    <property type="entry name" value="EXPRESSED PROTEIN"/>
    <property type="match status" value="1"/>
</dbReference>
<feature type="transmembrane region" description="Helical" evidence="1">
    <location>
        <begin position="21"/>
        <end position="44"/>
    </location>
</feature>
<name>A0ABR4AMT6_9LECA</name>
<comment type="caution">
    <text evidence="2">The sequence shown here is derived from an EMBL/GenBank/DDBJ whole genome shotgun (WGS) entry which is preliminary data.</text>
</comment>
<evidence type="ECO:0000313" key="2">
    <source>
        <dbReference type="EMBL" id="KAL2047062.1"/>
    </source>
</evidence>
<dbReference type="InterPro" id="IPR013920">
    <property type="entry name" value="DUF1774_fun"/>
</dbReference>
<keyword evidence="3" id="KW-1185">Reference proteome</keyword>
<dbReference type="EMBL" id="JBEFKJ010000003">
    <property type="protein sequence ID" value="KAL2047062.1"/>
    <property type="molecule type" value="Genomic_DNA"/>
</dbReference>
<accession>A0ABR4AMT6</accession>
<dbReference type="Pfam" id="PF08611">
    <property type="entry name" value="DUF1774"/>
    <property type="match status" value="1"/>
</dbReference>
<gene>
    <name evidence="2" type="ORF">N7G274_001081</name>
</gene>
<keyword evidence="1" id="KW-1133">Transmembrane helix</keyword>
<protein>
    <recommendedName>
        <fullName evidence="4">ATP synthase F0</fullName>
    </recommendedName>
</protein>
<evidence type="ECO:0000313" key="3">
    <source>
        <dbReference type="Proteomes" id="UP001590950"/>
    </source>
</evidence>
<organism evidence="2 3">
    <name type="scientific">Stereocaulon virgatum</name>
    <dbReference type="NCBI Taxonomy" id="373712"/>
    <lineage>
        <taxon>Eukaryota</taxon>
        <taxon>Fungi</taxon>
        <taxon>Dikarya</taxon>
        <taxon>Ascomycota</taxon>
        <taxon>Pezizomycotina</taxon>
        <taxon>Lecanoromycetes</taxon>
        <taxon>OSLEUM clade</taxon>
        <taxon>Lecanoromycetidae</taxon>
        <taxon>Lecanorales</taxon>
        <taxon>Lecanorineae</taxon>
        <taxon>Stereocaulaceae</taxon>
        <taxon>Stereocaulon</taxon>
    </lineage>
</organism>
<evidence type="ECO:0000256" key="1">
    <source>
        <dbReference type="SAM" id="Phobius"/>
    </source>
</evidence>
<dbReference type="Proteomes" id="UP001590950">
    <property type="component" value="Unassembled WGS sequence"/>
</dbReference>